<dbReference type="PANTHER" id="PTHR13453">
    <property type="entry name" value="KAT8 REGULATORY NSL COMPLEX SUBUNIT 2"/>
    <property type="match status" value="1"/>
</dbReference>
<feature type="compositionally biased region" description="Polar residues" evidence="14">
    <location>
        <begin position="605"/>
        <end position="615"/>
    </location>
</feature>
<dbReference type="PANTHER" id="PTHR13453:SF1">
    <property type="entry name" value="KAT8 REGULATORY NSL COMPLEX SUBUNIT 2"/>
    <property type="match status" value="1"/>
</dbReference>
<proteinExistence type="predicted"/>
<evidence type="ECO:0000256" key="5">
    <source>
        <dbReference type="ARBA" id="ARBA00022553"/>
    </source>
</evidence>
<comment type="subcellular location">
    <subcellularLocation>
        <location evidence="2">Mitochondrion</location>
    </subcellularLocation>
    <subcellularLocation>
        <location evidence="1">Nucleus</location>
    </subcellularLocation>
</comment>
<evidence type="ECO:0000256" key="3">
    <source>
        <dbReference type="ARBA" id="ARBA00015508"/>
    </source>
</evidence>
<accession>A0ABM5KKA4</accession>
<evidence type="ECO:0000256" key="14">
    <source>
        <dbReference type="SAM" id="MobiDB-lite"/>
    </source>
</evidence>
<evidence type="ECO:0000313" key="17">
    <source>
        <dbReference type="Proteomes" id="UP001652700"/>
    </source>
</evidence>
<feature type="region of interest" description="Disordered" evidence="14">
    <location>
        <begin position="596"/>
        <end position="636"/>
    </location>
</feature>
<comment type="subunit">
    <text evidence="13">Component of the NSL complex at least composed of KAT8/MOF, KANSL1, KANSL2, KANSL3, MCRS1, PHF20, OGT1/OGT, WDR5 and HCFC1.</text>
</comment>
<dbReference type="InterPro" id="IPR026316">
    <property type="entry name" value="NSL2"/>
</dbReference>
<evidence type="ECO:0000256" key="9">
    <source>
        <dbReference type="ARBA" id="ARBA00023242"/>
    </source>
</evidence>
<dbReference type="GeneID" id="126887263"/>
<evidence type="ECO:0000256" key="1">
    <source>
        <dbReference type="ARBA" id="ARBA00004123"/>
    </source>
</evidence>
<feature type="domain" description="KANL2-like probable zinc-finger" evidence="15">
    <location>
        <begin position="33"/>
        <end position="96"/>
    </location>
</feature>
<dbReference type="RefSeq" id="XP_050510635.1">
    <property type="nucleotide sequence ID" value="XM_050654678.1"/>
</dbReference>
<feature type="domain" description="KANL2-like probable zinc-finger" evidence="15">
    <location>
        <begin position="336"/>
        <end position="396"/>
    </location>
</feature>
<evidence type="ECO:0000313" key="16">
    <source>
        <dbReference type="EnsemblMetazoa" id="XP_050510635.1"/>
    </source>
</evidence>
<keyword evidence="6" id="KW-0832">Ubl conjugation</keyword>
<evidence type="ECO:0000256" key="13">
    <source>
        <dbReference type="ARBA" id="ARBA00093543"/>
    </source>
</evidence>
<evidence type="ECO:0000256" key="7">
    <source>
        <dbReference type="ARBA" id="ARBA00022853"/>
    </source>
</evidence>
<keyword evidence="9" id="KW-0539">Nucleus</keyword>
<dbReference type="EnsemblMetazoa" id="XM_050654678.1">
    <property type="protein sequence ID" value="XP_050510635.1"/>
    <property type="gene ID" value="LOC126887263"/>
</dbReference>
<evidence type="ECO:0000256" key="10">
    <source>
        <dbReference type="ARBA" id="ARBA00032947"/>
    </source>
</evidence>
<keyword evidence="8" id="KW-0496">Mitochondrion</keyword>
<keyword evidence="17" id="KW-1185">Reference proteome</keyword>
<evidence type="ECO:0000256" key="2">
    <source>
        <dbReference type="ARBA" id="ARBA00004173"/>
    </source>
</evidence>
<organism evidence="16 17">
    <name type="scientific">Diabrotica virgifera virgifera</name>
    <name type="common">western corn rootworm</name>
    <dbReference type="NCBI Taxonomy" id="50390"/>
    <lineage>
        <taxon>Eukaryota</taxon>
        <taxon>Metazoa</taxon>
        <taxon>Ecdysozoa</taxon>
        <taxon>Arthropoda</taxon>
        <taxon>Hexapoda</taxon>
        <taxon>Insecta</taxon>
        <taxon>Pterygota</taxon>
        <taxon>Neoptera</taxon>
        <taxon>Endopterygota</taxon>
        <taxon>Coleoptera</taxon>
        <taxon>Polyphaga</taxon>
        <taxon>Cucujiformia</taxon>
        <taxon>Chrysomeloidea</taxon>
        <taxon>Chrysomelidae</taxon>
        <taxon>Galerucinae</taxon>
        <taxon>Diabroticina</taxon>
        <taxon>Diabroticites</taxon>
        <taxon>Diabrotica</taxon>
    </lineage>
</organism>
<sequence length="636" mass="72167">MSQMELTSSSETNIQEIELRRELERELKNKRQCTYQPYECSQLCLDNYQYCMKHILNDKNAPYKQCSFTYNTNGKKCNLPAPRSDKKDFGYCSEHALKVTLTRNRQNSKHPLPCTAEVLLSSLSHYVYKPRNRNSSSSTQHSDDDRVTPDSELKSAKCLDPFVDIDASVVQGEKCSRILDVCSESESDIEPSTLSSVWPDIQADSSDDESIDSENEDLLKHANVYTAEEITLLARDKLIKLQSSYIEQYRYLQYLLTKKRRKYLHLLKREKETCCNIYNQVRDNPKEQRLYKKLKALYNYQKCHGTDAILSKRLRDLRVKLATDGASKSSFYSKCIFTEGGVKCGERSLPLAKHCQKHILEDNNQVLFRACGKMTADIECPTPIVAMDDATCPLHMDVPILRSYGQIRKDSESDADDTTDMNFNQSTSQMPENIKDEFITYEPPEIPKMESLPSMLFEETLQNVPTKLTPTNIFNIDFSTPSEQEKEMKIEDVKMEDSATDNSATISAASENMPAIEKMDVGDNLTAGNDVTENAVLDNESMVVEEQVVEETVTFDFSKNIGAEYVQNSGESEMRAVDALLKAAEMINDQSKLAAKLPPTEDYTDVNTEKSTTNKMAAVDENKATESTEVPEKLPE</sequence>
<dbReference type="Pfam" id="PF13891">
    <property type="entry name" value="zf-C3HC3H_KANSL2"/>
    <property type="match status" value="2"/>
</dbReference>
<evidence type="ECO:0000259" key="15">
    <source>
        <dbReference type="Pfam" id="PF13891"/>
    </source>
</evidence>
<feature type="compositionally biased region" description="Basic and acidic residues" evidence="14">
    <location>
        <begin position="141"/>
        <end position="150"/>
    </location>
</feature>
<comment type="function">
    <text evidence="12">Non-catalytic component of the NSL histone acetyltransferase complex, a multiprotein complex that mediates histone H4 acetylation at 'Lys-5'- and 'Lys-8' (H4K5ac and H4K8ac) at transcription start sites and promotes transcription initiation. Required for NSL complex stability and for transcription of intraciliary transport genes in both ciliated and non-ciliated cells by regulating histone H4 acetylation at 'Lys-5'- and 'Lys-12' (H4K5ac and H4K12ac). This is necessary for cilium assembly in ciliated cells and for organization of the microtubule cytoskeleton in non-ciliated cells. Required within the NSL complex to maintain nuclear architecture stability by promoting KAT8-mediated acetylation of lamin LMNA.</text>
</comment>
<name>A0ABM5KKA4_DIAVI</name>
<keyword evidence="7" id="KW-0156">Chromatin regulator</keyword>
<evidence type="ECO:0000256" key="8">
    <source>
        <dbReference type="ARBA" id="ARBA00023128"/>
    </source>
</evidence>
<evidence type="ECO:0000256" key="12">
    <source>
        <dbReference type="ARBA" id="ARBA00093359"/>
    </source>
</evidence>
<feature type="compositionally biased region" description="Basic and acidic residues" evidence="14">
    <location>
        <begin position="618"/>
        <end position="636"/>
    </location>
</feature>
<evidence type="ECO:0000256" key="4">
    <source>
        <dbReference type="ARBA" id="ARBA00022499"/>
    </source>
</evidence>
<protein>
    <recommendedName>
        <fullName evidence="3">KAT8 regulatory NSL complex subunit 2</fullName>
    </recommendedName>
    <alternativeName>
        <fullName evidence="11">NSL complex protein NSL2</fullName>
    </alternativeName>
    <alternativeName>
        <fullName evidence="10">Non-specific lethal 2 homolog</fullName>
    </alternativeName>
</protein>
<dbReference type="Proteomes" id="UP001652700">
    <property type="component" value="Unplaced"/>
</dbReference>
<feature type="region of interest" description="Disordered" evidence="14">
    <location>
        <begin position="130"/>
        <end position="150"/>
    </location>
</feature>
<evidence type="ECO:0000256" key="11">
    <source>
        <dbReference type="ARBA" id="ARBA00033378"/>
    </source>
</evidence>
<keyword evidence="5" id="KW-0597">Phosphoprotein</keyword>
<evidence type="ECO:0000256" key="6">
    <source>
        <dbReference type="ARBA" id="ARBA00022843"/>
    </source>
</evidence>
<dbReference type="InterPro" id="IPR025927">
    <property type="entry name" value="Znf_KANL2-like"/>
</dbReference>
<reference evidence="16" key="1">
    <citation type="submission" date="2025-05" db="UniProtKB">
        <authorList>
            <consortium name="EnsemblMetazoa"/>
        </authorList>
    </citation>
    <scope>IDENTIFICATION</scope>
</reference>
<keyword evidence="4" id="KW-1017">Isopeptide bond</keyword>